<accession>A0A2N8PIS7</accession>
<evidence type="ECO:0000256" key="2">
    <source>
        <dbReference type="ARBA" id="ARBA00023125"/>
    </source>
</evidence>
<dbReference type="EMBL" id="LJSN01000002">
    <property type="protein sequence ID" value="PNE40868.1"/>
    <property type="molecule type" value="Genomic_DNA"/>
</dbReference>
<dbReference type="InterPro" id="IPR018062">
    <property type="entry name" value="HTH_AraC-typ_CS"/>
</dbReference>
<dbReference type="PANTHER" id="PTHR46796">
    <property type="entry name" value="HTH-TYPE TRANSCRIPTIONAL ACTIVATOR RHAS-RELATED"/>
    <property type="match status" value="1"/>
</dbReference>
<keyword evidence="3" id="KW-0804">Transcription</keyword>
<dbReference type="InterPro" id="IPR035418">
    <property type="entry name" value="AraC-bd_2"/>
</dbReference>
<evidence type="ECO:0000313" key="5">
    <source>
        <dbReference type="EMBL" id="PNE40868.1"/>
    </source>
</evidence>
<protein>
    <submittedName>
        <fullName evidence="5">AraC family transcriptional regulator</fullName>
    </submittedName>
</protein>
<dbReference type="GO" id="GO:0003700">
    <property type="term" value="F:DNA-binding transcription factor activity"/>
    <property type="evidence" value="ECO:0007669"/>
    <property type="project" value="InterPro"/>
</dbReference>
<dbReference type="SMART" id="SM00342">
    <property type="entry name" value="HTH_ARAC"/>
    <property type="match status" value="1"/>
</dbReference>
<dbReference type="GO" id="GO:0043565">
    <property type="term" value="F:sequence-specific DNA binding"/>
    <property type="evidence" value="ECO:0007669"/>
    <property type="project" value="InterPro"/>
</dbReference>
<comment type="caution">
    <text evidence="5">The sequence shown here is derived from an EMBL/GenBank/DDBJ whole genome shotgun (WGS) entry which is preliminary data.</text>
</comment>
<evidence type="ECO:0000259" key="4">
    <source>
        <dbReference type="PROSITE" id="PS01124"/>
    </source>
</evidence>
<dbReference type="Gene3D" id="1.10.10.60">
    <property type="entry name" value="Homeodomain-like"/>
    <property type="match status" value="1"/>
</dbReference>
<name>A0A2N8PIS7_STRNR</name>
<dbReference type="AlphaFoldDB" id="A0A2N8PIS7"/>
<organism evidence="5 6">
    <name type="scientific">Streptomyces noursei</name>
    <name type="common">Streptomyces albulus</name>
    <dbReference type="NCBI Taxonomy" id="1971"/>
    <lineage>
        <taxon>Bacteria</taxon>
        <taxon>Bacillati</taxon>
        <taxon>Actinomycetota</taxon>
        <taxon>Actinomycetes</taxon>
        <taxon>Kitasatosporales</taxon>
        <taxon>Streptomycetaceae</taxon>
        <taxon>Streptomyces</taxon>
    </lineage>
</organism>
<evidence type="ECO:0000256" key="1">
    <source>
        <dbReference type="ARBA" id="ARBA00023015"/>
    </source>
</evidence>
<feature type="domain" description="HTH araC/xylS-type" evidence="4">
    <location>
        <begin position="217"/>
        <end position="318"/>
    </location>
</feature>
<dbReference type="Pfam" id="PF14525">
    <property type="entry name" value="AraC_binding_2"/>
    <property type="match status" value="1"/>
</dbReference>
<reference evidence="6" key="1">
    <citation type="submission" date="2015-09" db="EMBL/GenBank/DDBJ databases">
        <authorList>
            <person name="Graham D.E."/>
            <person name="Mahan K.M."/>
            <person name="Klingeman D.M."/>
            <person name="Fida T."/>
            <person name="Giannone R.J."/>
            <person name="Hettich R.L."/>
            <person name="Parry R.J."/>
            <person name="Spain J.C."/>
        </authorList>
    </citation>
    <scope>NUCLEOTIDE SEQUENCE [LARGE SCALE GENOMIC DNA]</scope>
    <source>
        <strain evidence="6">JCM 4701</strain>
    </source>
</reference>
<dbReference type="Pfam" id="PF12833">
    <property type="entry name" value="HTH_18"/>
    <property type="match status" value="1"/>
</dbReference>
<keyword evidence="2" id="KW-0238">DNA-binding</keyword>
<dbReference type="InterPro" id="IPR009057">
    <property type="entry name" value="Homeodomain-like_sf"/>
</dbReference>
<dbReference type="Proteomes" id="UP000236047">
    <property type="component" value="Unassembled WGS sequence"/>
</dbReference>
<keyword evidence="6" id="KW-1185">Reference proteome</keyword>
<dbReference type="PANTHER" id="PTHR46796:SF6">
    <property type="entry name" value="ARAC SUBFAMILY"/>
    <property type="match status" value="1"/>
</dbReference>
<evidence type="ECO:0000313" key="6">
    <source>
        <dbReference type="Proteomes" id="UP000236047"/>
    </source>
</evidence>
<dbReference type="InterPro" id="IPR018060">
    <property type="entry name" value="HTH_AraC"/>
</dbReference>
<dbReference type="RefSeq" id="WP_073446110.1">
    <property type="nucleotide sequence ID" value="NZ_LJSN01000002.1"/>
</dbReference>
<gene>
    <name evidence="5" type="ORF">AOB60_08785</name>
</gene>
<dbReference type="PROSITE" id="PS00041">
    <property type="entry name" value="HTH_ARAC_FAMILY_1"/>
    <property type="match status" value="1"/>
</dbReference>
<keyword evidence="1" id="KW-0805">Transcription regulation</keyword>
<dbReference type="SUPFAM" id="SSF46689">
    <property type="entry name" value="Homeodomain-like"/>
    <property type="match status" value="1"/>
</dbReference>
<dbReference type="PROSITE" id="PS01124">
    <property type="entry name" value="HTH_ARAC_FAMILY_2"/>
    <property type="match status" value="1"/>
</dbReference>
<proteinExistence type="predicted"/>
<evidence type="ECO:0000256" key="3">
    <source>
        <dbReference type="ARBA" id="ARBA00023163"/>
    </source>
</evidence>
<sequence length="324" mass="36167">MLDETVFRSDDVPAAERFDYWAELLGRTHAPMELRSDHADDFRACQRVVDLGAVTVWSATYLPLVFRRTPKLIRQSDPEAYHLALVVRGTGAGVWAHRETEYQPYDLFLNSSSLPADVHSSGAPVTTVALELPKTMVSLPRDVTRRIVGVPVSGREGMGALLARFLTHITDDTTSYQPADGPRLGAVLADLTAALFAHLLEAGDCLPPETHRQTLILRIQAFIREHLHDPQLTPAAIAAAHHISTSYLHRLFRDEDATVAAWVRRLRLEAAHRELTDPALQAVPIHAIATRWGFPRATDFSRAYRAAYGTTPREQRHQALRSQE</sequence>
<dbReference type="InterPro" id="IPR050204">
    <property type="entry name" value="AraC_XylS_family_regulators"/>
</dbReference>